<dbReference type="InterPro" id="IPR005952">
    <property type="entry name" value="Phosphogly_mut1"/>
</dbReference>
<comment type="pathway">
    <text evidence="4 8">Carbohydrate degradation; glycolysis; pyruvate from D-glyceraldehyde 3-phosphate: step 3/5.</text>
</comment>
<dbReference type="PANTHER" id="PTHR11931">
    <property type="entry name" value="PHOSPHOGLYCERATE MUTASE"/>
    <property type="match status" value="1"/>
</dbReference>
<dbReference type="RefSeq" id="WP_057821056.1">
    <property type="nucleotide sequence ID" value="NZ_AZEC01000009.1"/>
</dbReference>
<evidence type="ECO:0000256" key="4">
    <source>
        <dbReference type="HAMAP-Rule" id="MF_01039"/>
    </source>
</evidence>
<keyword evidence="10" id="KW-1185">Reference proteome</keyword>
<evidence type="ECO:0000313" key="10">
    <source>
        <dbReference type="Proteomes" id="UP000051330"/>
    </source>
</evidence>
<reference evidence="9 10" key="1">
    <citation type="journal article" date="2015" name="Genome Announc.">
        <title>Expanding the biotechnology potential of lactobacilli through comparative genomics of 213 strains and associated genera.</title>
        <authorList>
            <person name="Sun Z."/>
            <person name="Harris H.M."/>
            <person name="McCann A."/>
            <person name="Guo C."/>
            <person name="Argimon S."/>
            <person name="Zhang W."/>
            <person name="Yang X."/>
            <person name="Jeffery I.B."/>
            <person name="Cooney J.C."/>
            <person name="Kagawa T.F."/>
            <person name="Liu W."/>
            <person name="Song Y."/>
            <person name="Salvetti E."/>
            <person name="Wrobel A."/>
            <person name="Rasinkangas P."/>
            <person name="Parkhill J."/>
            <person name="Rea M.C."/>
            <person name="O'Sullivan O."/>
            <person name="Ritari J."/>
            <person name="Douillard F.P."/>
            <person name="Paul Ross R."/>
            <person name="Yang R."/>
            <person name="Briner A.E."/>
            <person name="Felis G.E."/>
            <person name="de Vos W.M."/>
            <person name="Barrangou R."/>
            <person name="Klaenhammer T.R."/>
            <person name="Caufield P.W."/>
            <person name="Cui Y."/>
            <person name="Zhang H."/>
            <person name="O'Toole P.W."/>
        </authorList>
    </citation>
    <scope>NUCLEOTIDE SEQUENCE [LARGE SCALE GENOMIC DNA]</scope>
    <source>
        <strain evidence="9 10">DSM 12744</strain>
    </source>
</reference>
<dbReference type="GO" id="GO:0006096">
    <property type="term" value="P:glycolytic process"/>
    <property type="evidence" value="ECO:0007669"/>
    <property type="project" value="UniProtKB-UniRule"/>
</dbReference>
<keyword evidence="3 4" id="KW-0413">Isomerase</keyword>
<comment type="caution">
    <text evidence="4">Lacks conserved residue(s) required for the propagation of feature annotation.</text>
</comment>
<evidence type="ECO:0000256" key="2">
    <source>
        <dbReference type="ARBA" id="ARBA00023152"/>
    </source>
</evidence>
<feature type="binding site" evidence="4 6">
    <location>
        <position position="60"/>
    </location>
    <ligand>
        <name>substrate</name>
    </ligand>
</feature>
<evidence type="ECO:0000256" key="1">
    <source>
        <dbReference type="ARBA" id="ARBA00006717"/>
    </source>
</evidence>
<protein>
    <recommendedName>
        <fullName evidence="4 8">2,3-bisphosphoglycerate-dependent phosphoglycerate mutase</fullName>
        <shortName evidence="4">BPG-dependent PGAM</shortName>
        <shortName evidence="4">PGAM</shortName>
        <shortName evidence="4">Phosphoglyceromutase</shortName>
        <shortName evidence="4">dPGM</shortName>
        <ecNumber evidence="4 8">5.4.2.11</ecNumber>
    </recommendedName>
</protein>
<dbReference type="PIRSF" id="PIRSF000709">
    <property type="entry name" value="6PFK_2-Ptase"/>
    <property type="match status" value="1"/>
</dbReference>
<accession>A0A0R1MVV7</accession>
<comment type="similarity">
    <text evidence="1 4">Belongs to the phosphoglycerate mutase family. BPG-dependent PGAM subfamily.</text>
</comment>
<feature type="site" description="Transition state stabilizer" evidence="4 7">
    <location>
        <position position="177"/>
    </location>
</feature>
<evidence type="ECO:0000256" key="6">
    <source>
        <dbReference type="PIRSR" id="PIRSR613078-2"/>
    </source>
</evidence>
<comment type="caution">
    <text evidence="9">The sequence shown here is derived from an EMBL/GenBank/DDBJ whole genome shotgun (WGS) entry which is preliminary data.</text>
</comment>
<evidence type="ECO:0000313" key="9">
    <source>
        <dbReference type="EMBL" id="KRL12255.1"/>
    </source>
</evidence>
<dbReference type="SUPFAM" id="SSF53254">
    <property type="entry name" value="Phosphoglycerate mutase-like"/>
    <property type="match status" value="1"/>
</dbReference>
<dbReference type="InterPro" id="IPR013078">
    <property type="entry name" value="His_Pase_superF_clade-1"/>
</dbReference>
<feature type="active site" description="Tele-phosphohistidine intermediate" evidence="4 5">
    <location>
        <position position="9"/>
    </location>
</feature>
<dbReference type="CDD" id="cd07067">
    <property type="entry name" value="HP_PGM_like"/>
    <property type="match status" value="1"/>
</dbReference>
<proteinExistence type="inferred from homology"/>
<dbReference type="Gene3D" id="3.40.50.1240">
    <property type="entry name" value="Phosphoglycerate mutase-like"/>
    <property type="match status" value="1"/>
</dbReference>
<dbReference type="Pfam" id="PF00300">
    <property type="entry name" value="His_Phos_1"/>
    <property type="match status" value="1"/>
</dbReference>
<dbReference type="Proteomes" id="UP000051330">
    <property type="component" value="Unassembled WGS sequence"/>
</dbReference>
<comment type="function">
    <text evidence="4 8">Catalyzes the interconversion of 2-phosphoglycerate and 3-phosphoglycerate.</text>
</comment>
<evidence type="ECO:0000256" key="3">
    <source>
        <dbReference type="ARBA" id="ARBA00023235"/>
    </source>
</evidence>
<feature type="binding site" evidence="4 6">
    <location>
        <position position="98"/>
    </location>
    <ligand>
        <name>substrate</name>
    </ligand>
</feature>
<dbReference type="OrthoDB" id="9781415at2"/>
<dbReference type="AlphaFoldDB" id="A0A0R1MVV7"/>
<keyword evidence="4" id="KW-0312">Gluconeogenesis</keyword>
<dbReference type="PATRIC" id="fig|1423792.3.peg.3219"/>
<keyword evidence="2 4" id="KW-0324">Glycolysis</keyword>
<dbReference type="InterPro" id="IPR001345">
    <property type="entry name" value="PG/BPGM_mutase_AS"/>
</dbReference>
<sequence>MVKLVLLRHGESAANQQNTYTGWTDVPLTAKGRQQAALAGKQLATLNYQYTAVHTSILQRAIVTANIVMDEINQLYLPIHKSWRLNERHYGALRGLNKDYTRKLFGKAQVAKWRRGFTDIPPLLAHTEHKPMYARYPVSILTRGESLSMAWERVAPYYWDEIVPHLRAGENQLIVAHGSTLRALIKYLDQINDEDINNVEVGNGVPIIYTLDEHLAVVDKEIMDD</sequence>
<dbReference type="NCBIfam" id="TIGR01258">
    <property type="entry name" value="pgm_1"/>
    <property type="match status" value="1"/>
</dbReference>
<dbReference type="UniPathway" id="UPA00109">
    <property type="reaction ID" value="UER00186"/>
</dbReference>
<comment type="catalytic activity">
    <reaction evidence="4 8">
        <text>(2R)-2-phosphoglycerate = (2R)-3-phosphoglycerate</text>
        <dbReference type="Rhea" id="RHEA:15901"/>
        <dbReference type="ChEBI" id="CHEBI:58272"/>
        <dbReference type="ChEBI" id="CHEBI:58289"/>
        <dbReference type="EC" id="5.4.2.11"/>
    </reaction>
</comment>
<dbReference type="GO" id="GO:0004619">
    <property type="term" value="F:phosphoglycerate mutase activity"/>
    <property type="evidence" value="ECO:0007669"/>
    <property type="project" value="UniProtKB-UniRule"/>
</dbReference>
<dbReference type="PROSITE" id="PS00175">
    <property type="entry name" value="PG_MUTASE"/>
    <property type="match status" value="1"/>
</dbReference>
<organism evidence="9 10">
    <name type="scientific">Schleiferilactobacillus perolens DSM 12744</name>
    <dbReference type="NCBI Taxonomy" id="1423792"/>
    <lineage>
        <taxon>Bacteria</taxon>
        <taxon>Bacillati</taxon>
        <taxon>Bacillota</taxon>
        <taxon>Bacilli</taxon>
        <taxon>Lactobacillales</taxon>
        <taxon>Lactobacillaceae</taxon>
        <taxon>Schleiferilactobacillus</taxon>
    </lineage>
</organism>
<dbReference type="InterPro" id="IPR029033">
    <property type="entry name" value="His_PPase_superfam"/>
</dbReference>
<dbReference type="HAMAP" id="MF_01039">
    <property type="entry name" value="PGAM_GpmA"/>
    <property type="match status" value="1"/>
</dbReference>
<feature type="binding site" evidence="4 6">
    <location>
        <begin position="114"/>
        <end position="115"/>
    </location>
    <ligand>
        <name>substrate</name>
    </ligand>
</feature>
<dbReference type="STRING" id="1423792.FD09_GL003125"/>
<feature type="binding site" evidence="4 6">
    <location>
        <begin position="8"/>
        <end position="15"/>
    </location>
    <ligand>
        <name>substrate</name>
    </ligand>
</feature>
<feature type="binding site" evidence="4 6">
    <location>
        <begin position="87"/>
        <end position="90"/>
    </location>
    <ligand>
        <name>substrate</name>
    </ligand>
</feature>
<evidence type="ECO:0000256" key="5">
    <source>
        <dbReference type="PIRSR" id="PIRSR613078-1"/>
    </source>
</evidence>
<dbReference type="EMBL" id="AZEC01000009">
    <property type="protein sequence ID" value="KRL12255.1"/>
    <property type="molecule type" value="Genomic_DNA"/>
</dbReference>
<feature type="active site" description="Proton donor/acceptor" evidence="4 5">
    <location>
        <position position="87"/>
    </location>
</feature>
<dbReference type="EC" id="5.4.2.11" evidence="4 8"/>
<feature type="binding site" evidence="4 6">
    <location>
        <begin position="21"/>
        <end position="22"/>
    </location>
    <ligand>
        <name>substrate</name>
    </ligand>
</feature>
<name>A0A0R1MVV7_9LACO</name>
<gene>
    <name evidence="4" type="primary">gpmA</name>
    <name evidence="9" type="ORF">FD09_GL003125</name>
</gene>
<evidence type="ECO:0000256" key="7">
    <source>
        <dbReference type="PIRSR" id="PIRSR613078-3"/>
    </source>
</evidence>
<evidence type="ECO:0000256" key="8">
    <source>
        <dbReference type="RuleBase" id="RU004512"/>
    </source>
</evidence>
<dbReference type="SMART" id="SM00855">
    <property type="entry name" value="PGAM"/>
    <property type="match status" value="1"/>
</dbReference>
<dbReference type="GO" id="GO:0006094">
    <property type="term" value="P:gluconeogenesis"/>
    <property type="evidence" value="ECO:0007669"/>
    <property type="project" value="UniProtKB-UniRule"/>
</dbReference>